<accession>A0A7C8IHF5</accession>
<evidence type="ECO:0000313" key="1">
    <source>
        <dbReference type="EMBL" id="KAF2963560.1"/>
    </source>
</evidence>
<name>A0A7C8IHF5_9PEZI</name>
<dbReference type="InterPro" id="IPR009593">
    <property type="entry name" value="DUF1203"/>
</dbReference>
<comment type="caution">
    <text evidence="1">The sequence shown here is derived from an EMBL/GenBank/DDBJ whole genome shotgun (WGS) entry which is preliminary data.</text>
</comment>
<dbReference type="Pfam" id="PF06718">
    <property type="entry name" value="DUF1203"/>
    <property type="match status" value="1"/>
</dbReference>
<dbReference type="OrthoDB" id="4167009at2759"/>
<organism evidence="1 2">
    <name type="scientific">Xylaria multiplex</name>
    <dbReference type="NCBI Taxonomy" id="323545"/>
    <lineage>
        <taxon>Eukaryota</taxon>
        <taxon>Fungi</taxon>
        <taxon>Dikarya</taxon>
        <taxon>Ascomycota</taxon>
        <taxon>Pezizomycotina</taxon>
        <taxon>Sordariomycetes</taxon>
        <taxon>Xylariomycetidae</taxon>
        <taxon>Xylariales</taxon>
        <taxon>Xylariaceae</taxon>
        <taxon>Xylaria</taxon>
    </lineage>
</organism>
<evidence type="ECO:0000313" key="2">
    <source>
        <dbReference type="Proteomes" id="UP000481858"/>
    </source>
</evidence>
<sequence length="180" mass="19479">MQTTPTSTATSGSVPATVTTCRPQLPEALRWRPLPAPLLEEVPSPFAVLETPDGPVPCRRCLQDSKVGDEMLLVTYDPFLGDSPYRSASPIFVHSKPACKLAVVPSSGGSLPEQLQNRLLSIRAYDGKHMIHGAEVVDGDRLLETCERLLGDGTLAEYCHVHFAQPGCFAVRVEKSSLPN</sequence>
<dbReference type="Proteomes" id="UP000481858">
    <property type="component" value="Unassembled WGS sequence"/>
</dbReference>
<dbReference type="InParanoid" id="A0A7C8IHF5"/>
<gene>
    <name evidence="1" type="ORF">GQX73_g10015</name>
</gene>
<keyword evidence="2" id="KW-1185">Reference proteome</keyword>
<protein>
    <recommendedName>
        <fullName evidence="3">DUF1203 domain-containing protein</fullName>
    </recommendedName>
</protein>
<dbReference type="EMBL" id="WUBL01000196">
    <property type="protein sequence ID" value="KAF2963560.1"/>
    <property type="molecule type" value="Genomic_DNA"/>
</dbReference>
<dbReference type="AlphaFoldDB" id="A0A7C8IHF5"/>
<reference evidence="1 2" key="1">
    <citation type="submission" date="2019-12" db="EMBL/GenBank/DDBJ databases">
        <title>Draft genome sequence of the ascomycete Xylaria multiplex DSM 110363.</title>
        <authorList>
            <person name="Buettner E."/>
            <person name="Kellner H."/>
        </authorList>
    </citation>
    <scope>NUCLEOTIDE SEQUENCE [LARGE SCALE GENOMIC DNA]</scope>
    <source>
        <strain evidence="1 2">DSM 110363</strain>
    </source>
</reference>
<proteinExistence type="predicted"/>
<evidence type="ECO:0008006" key="3">
    <source>
        <dbReference type="Google" id="ProtNLM"/>
    </source>
</evidence>